<dbReference type="InterPro" id="IPR014030">
    <property type="entry name" value="Ketoacyl_synth_N"/>
</dbReference>
<accession>A0A8J7FF60</accession>
<keyword evidence="2" id="KW-0597">Phosphoprotein</keyword>
<keyword evidence="10" id="KW-0012">Acyltransferase</keyword>
<dbReference type="FunFam" id="3.40.366.10:FF:000002">
    <property type="entry name" value="Probable polyketide synthase 2"/>
    <property type="match status" value="1"/>
</dbReference>
<dbReference type="SUPFAM" id="SSF52151">
    <property type="entry name" value="FabD/lysophospholipase-like"/>
    <property type="match status" value="1"/>
</dbReference>
<dbReference type="SUPFAM" id="SSF53901">
    <property type="entry name" value="Thiolase-like"/>
    <property type="match status" value="1"/>
</dbReference>
<evidence type="ECO:0000256" key="4">
    <source>
        <dbReference type="ARBA" id="ARBA00022832"/>
    </source>
</evidence>
<dbReference type="SUPFAM" id="SSF47336">
    <property type="entry name" value="ACP-like"/>
    <property type="match status" value="1"/>
</dbReference>
<dbReference type="Proteomes" id="UP000620559">
    <property type="component" value="Unassembled WGS sequence"/>
</dbReference>
<reference evidence="10" key="1">
    <citation type="submission" date="2020-10" db="EMBL/GenBank/DDBJ databases">
        <authorList>
            <person name="Castelo-Branco R."/>
            <person name="Eusebio N."/>
            <person name="Adriana R."/>
            <person name="Vieira A."/>
            <person name="Brugerolle De Fraissinette N."/>
            <person name="Rezende De Castro R."/>
            <person name="Schneider M.P."/>
            <person name="Vasconcelos V."/>
            <person name="Leao P.N."/>
        </authorList>
    </citation>
    <scope>NUCLEOTIDE SEQUENCE</scope>
    <source>
        <strain evidence="10">LEGE 06105</strain>
    </source>
</reference>
<comment type="caution">
    <text evidence="10">The sequence shown here is derived from an EMBL/GenBank/DDBJ whole genome shotgun (WGS) entry which is preliminary data.</text>
</comment>
<gene>
    <name evidence="10" type="ORF">IQ247_10835</name>
</gene>
<keyword evidence="3" id="KW-0808">Transferase</keyword>
<evidence type="ECO:0000256" key="1">
    <source>
        <dbReference type="ARBA" id="ARBA00022450"/>
    </source>
</evidence>
<dbReference type="FunFam" id="3.40.47.10:FF:000042">
    <property type="entry name" value="Polyketide synthase Pks13"/>
    <property type="match status" value="1"/>
</dbReference>
<proteinExistence type="predicted"/>
<dbReference type="Gene3D" id="1.10.1200.10">
    <property type="entry name" value="ACP-like"/>
    <property type="match status" value="1"/>
</dbReference>
<evidence type="ECO:0000256" key="2">
    <source>
        <dbReference type="ARBA" id="ARBA00022553"/>
    </source>
</evidence>
<feature type="coiled-coil region" evidence="7">
    <location>
        <begin position="709"/>
        <end position="736"/>
    </location>
</feature>
<dbReference type="SMART" id="SM00825">
    <property type="entry name" value="PKS_KS"/>
    <property type="match status" value="1"/>
</dbReference>
<dbReference type="InterPro" id="IPR016035">
    <property type="entry name" value="Acyl_Trfase/lysoPLipase"/>
</dbReference>
<dbReference type="PROSITE" id="PS50075">
    <property type="entry name" value="CARRIER"/>
    <property type="match status" value="1"/>
</dbReference>
<keyword evidence="6" id="KW-0511">Multifunctional enzyme</keyword>
<keyword evidence="7" id="KW-0175">Coiled coil</keyword>
<dbReference type="InterPro" id="IPR049490">
    <property type="entry name" value="C883_1060-like_KR_N"/>
</dbReference>
<protein>
    <submittedName>
        <fullName evidence="10">Acyltransferase domain-containing protein</fullName>
    </submittedName>
</protein>
<dbReference type="InterPro" id="IPR016039">
    <property type="entry name" value="Thiolase-like"/>
</dbReference>
<dbReference type="Gene3D" id="3.40.50.720">
    <property type="entry name" value="NAD(P)-binding Rossmann-like Domain"/>
    <property type="match status" value="1"/>
</dbReference>
<dbReference type="SMART" id="SM00822">
    <property type="entry name" value="PKS_KR"/>
    <property type="match status" value="1"/>
</dbReference>
<evidence type="ECO:0000259" key="9">
    <source>
        <dbReference type="PROSITE" id="PS52004"/>
    </source>
</evidence>
<dbReference type="RefSeq" id="WP_193919791.1">
    <property type="nucleotide sequence ID" value="NZ_JADEWL010000026.1"/>
</dbReference>
<dbReference type="Pfam" id="PF00550">
    <property type="entry name" value="PP-binding"/>
    <property type="match status" value="1"/>
</dbReference>
<dbReference type="InterPro" id="IPR020841">
    <property type="entry name" value="PKS_Beta-ketoAc_synthase_dom"/>
</dbReference>
<dbReference type="SMART" id="SM00827">
    <property type="entry name" value="PKS_AT"/>
    <property type="match status" value="1"/>
</dbReference>
<dbReference type="EMBL" id="JADEWL010000026">
    <property type="protein sequence ID" value="MBE9213161.1"/>
    <property type="molecule type" value="Genomic_DNA"/>
</dbReference>
<dbReference type="GO" id="GO:0004312">
    <property type="term" value="F:fatty acid synthase activity"/>
    <property type="evidence" value="ECO:0007669"/>
    <property type="project" value="TreeGrafter"/>
</dbReference>
<dbReference type="InterPro" id="IPR036736">
    <property type="entry name" value="ACP-like_sf"/>
</dbReference>
<dbReference type="PANTHER" id="PTHR43775">
    <property type="entry name" value="FATTY ACID SYNTHASE"/>
    <property type="match status" value="1"/>
</dbReference>
<dbReference type="Gene3D" id="3.30.70.250">
    <property type="entry name" value="Malonyl-CoA ACP transacylase, ACP-binding"/>
    <property type="match status" value="1"/>
</dbReference>
<dbReference type="InterPro" id="IPR050091">
    <property type="entry name" value="PKS_NRPS_Biosynth_Enz"/>
</dbReference>
<dbReference type="InterPro" id="IPR036291">
    <property type="entry name" value="NAD(P)-bd_dom_sf"/>
</dbReference>
<organism evidence="10 11">
    <name type="scientific">Plectonema cf. radiosum LEGE 06105</name>
    <dbReference type="NCBI Taxonomy" id="945769"/>
    <lineage>
        <taxon>Bacteria</taxon>
        <taxon>Bacillati</taxon>
        <taxon>Cyanobacteriota</taxon>
        <taxon>Cyanophyceae</taxon>
        <taxon>Oscillatoriophycideae</taxon>
        <taxon>Oscillatoriales</taxon>
        <taxon>Microcoleaceae</taxon>
        <taxon>Plectonema</taxon>
    </lineage>
</organism>
<dbReference type="PROSITE" id="PS00012">
    <property type="entry name" value="PHOSPHOPANTETHEINE"/>
    <property type="match status" value="1"/>
</dbReference>
<dbReference type="InterPro" id="IPR057326">
    <property type="entry name" value="KR_dom"/>
</dbReference>
<dbReference type="SUPFAM" id="SSF51735">
    <property type="entry name" value="NAD(P)-binding Rossmann-fold domains"/>
    <property type="match status" value="2"/>
</dbReference>
<feature type="domain" description="Ketosynthase family 3 (KS3)" evidence="9">
    <location>
        <begin position="14"/>
        <end position="441"/>
    </location>
</feature>
<dbReference type="InterPro" id="IPR014043">
    <property type="entry name" value="Acyl_transferase_dom"/>
</dbReference>
<feature type="domain" description="Carrier" evidence="8">
    <location>
        <begin position="1471"/>
        <end position="1547"/>
    </location>
</feature>
<evidence type="ECO:0000256" key="5">
    <source>
        <dbReference type="ARBA" id="ARBA00023098"/>
    </source>
</evidence>
<evidence type="ECO:0000313" key="11">
    <source>
        <dbReference type="Proteomes" id="UP000620559"/>
    </source>
</evidence>
<dbReference type="Pfam" id="PF22621">
    <property type="entry name" value="CurL-like_PKS_C"/>
    <property type="match status" value="1"/>
</dbReference>
<dbReference type="InterPro" id="IPR013968">
    <property type="entry name" value="PKS_KR"/>
</dbReference>
<dbReference type="InterPro" id="IPR009081">
    <property type="entry name" value="PP-bd_ACP"/>
</dbReference>
<name>A0A8J7FF60_9CYAN</name>
<dbReference type="PANTHER" id="PTHR43775:SF51">
    <property type="entry name" value="INACTIVE PHENOLPHTHIOCEROL SYNTHESIS POLYKETIDE SYNTHASE TYPE I PKS1-RELATED"/>
    <property type="match status" value="1"/>
</dbReference>
<evidence type="ECO:0000256" key="7">
    <source>
        <dbReference type="SAM" id="Coils"/>
    </source>
</evidence>
<dbReference type="Pfam" id="PF21394">
    <property type="entry name" value="Beta-ketacyl_N"/>
    <property type="match status" value="1"/>
</dbReference>
<evidence type="ECO:0000259" key="8">
    <source>
        <dbReference type="PROSITE" id="PS50075"/>
    </source>
</evidence>
<dbReference type="Gene3D" id="3.40.47.10">
    <property type="match status" value="1"/>
</dbReference>
<dbReference type="InterPro" id="IPR014031">
    <property type="entry name" value="Ketoacyl_synth_C"/>
</dbReference>
<dbReference type="Pfam" id="PF00698">
    <property type="entry name" value="Acyl_transf_1"/>
    <property type="match status" value="1"/>
</dbReference>
<sequence length="1566" mass="175255">MENKNNLINSFNDKDEIAIIGMSGRFPDANNIDSFWQNLQNGVESICFFTDEELASTGVDPALLSNHQYVKAGTVLENIELFDASFFGFTPRDAEITDPQHRIFIECVWEALENAGYDSETYTGQIGLFAGTTVSNYLLSNLYPNHDFIKSADTFQLFIGNDKDHLPTQISYKLNLKGPSINIQTTCSTSLVAVHLACQSLLNGESDITLAGGVSIQVPQKTGYLYTEGGINSPDGHCRAFDAQAQGTIFGSGLGVVVLKRLEDAVADGDCIHAVIKASAINNDGSLKVGYTAPSVDGQREVILEALALAGVEPETINYIEAHGTGTPLGDPIEITALTQAFRTSTDKKGFCAIGSVKTNIGHLNTAAGVTGLIKTVLALKHKQIPPSLHFEKPNPEIDFANSPFFVNTKLSEWETNGTPRRAGVSSFGIGGTNAHVILEEAPNIEASSPSRPYQLLLLSAKTSTALDTATVKLSDYLEQNPDITLPDVAYTLQVGRREFDYRRVVICQDLDDAVKSLHSQDPQTILSHHCKPGHTQVIFMFSGQGSQYANMGRELYEIEPIFKQHVDSCAEILQPHLGLDIRSLLYPKQAEIEIASNQLQQTSLTQPALFVTEYALAQLLMSWGVRPEAMIGHSIGEYVAATIADVFSLEDALKIVAKRGELMQQVPTGSMLAIKMPEKDVQQLLDGNQLYQECLQIAVINSPESCVVSGTNEAVAALEKQLSDQEVECRELHTSHAFHSVMMEPILEAFNEVFKTVKLNSPSISFISNVTGNWITEQQAKNPDYWCQHLRKTVRFSDGISQLIQQFEGVFLEVGPGRTLSMLTRQHLDRNTKQQVLTSLHHVKEQQSDVKFLLQTLGRLWLAGIEIDWSEFYTKEHRHRLPLPTYPFERQRYWIDAKSPSPSINQKITILDNKQDIADWFYVPSWKRSLLAGASSTQIKSKQEKWLFFVDDLGIGKQLVDVFKNQNKNVITVQKGEQFSKLSEDIYTINPLLGEDYDILLKELVSLGQKPEQIAYLWSVSHDEINQLSNYLEFNSLLFLTQSLSKLQISNSLQVWVISNNIQDVNGNEKLDPEKAAILGLCKVIPQEYPNIGCRCIDINLNNHRDAAKSVRLGGFPHEQLFKTKDTKERQEYYESHIVDKLFDELTSVSSDNVVAYRDCYRWVQTFEPVSLQSVAEDDIPFKKQGVYLFSGGLESIEVVLAEYLAKTFQAKLIFIEDSTFPEKDYFSQWLETHATDDEVSCKIQQLLAFENNGTEVLILRADKTNYEQIHQIITDEHIGQINGVICSTGIKREHTFASIPEITNIELENILQLQHSQISVLEQVLQNVSLDFCIVFSSLSSILGGFGLSLYSASNQFIDTFINRHNRNNCLPWYIINWDKLKLNVNQEQTALEQLPGSGLAITPTETVEVFKRIFSLKSGTQIILSTVDINVRKNHIFSLNKNTNSQSTNQLNSLSRYSRPSLTNSYVEPTNYLEKQITEIWQQILGIAEIGIYDNFYELGGDSLSATQLVSRLRKKFPVDLPLRELLSEAMIPAKQAEMLEQILLSKIEELSEEEVAVLLTNS</sequence>
<keyword evidence="4" id="KW-0276">Fatty acid metabolism</keyword>
<keyword evidence="5" id="KW-0443">Lipid metabolism</keyword>
<dbReference type="Gene3D" id="3.30.70.3290">
    <property type="match status" value="1"/>
</dbReference>
<dbReference type="Pfam" id="PF02801">
    <property type="entry name" value="Ketoacyl-synt_C"/>
    <property type="match status" value="1"/>
</dbReference>
<evidence type="ECO:0000256" key="3">
    <source>
        <dbReference type="ARBA" id="ARBA00022679"/>
    </source>
</evidence>
<dbReference type="GO" id="GO:0006633">
    <property type="term" value="P:fatty acid biosynthetic process"/>
    <property type="evidence" value="ECO:0007669"/>
    <property type="project" value="TreeGrafter"/>
</dbReference>
<evidence type="ECO:0000313" key="10">
    <source>
        <dbReference type="EMBL" id="MBE9213161.1"/>
    </source>
</evidence>
<keyword evidence="11" id="KW-1185">Reference proteome</keyword>
<evidence type="ECO:0000256" key="6">
    <source>
        <dbReference type="ARBA" id="ARBA00023268"/>
    </source>
</evidence>
<dbReference type="SUPFAM" id="SSF55048">
    <property type="entry name" value="Probable ACP-binding domain of malonyl-CoA ACP transacylase"/>
    <property type="match status" value="1"/>
</dbReference>
<dbReference type="Pfam" id="PF00109">
    <property type="entry name" value="ketoacyl-synt"/>
    <property type="match status" value="1"/>
</dbReference>
<dbReference type="CDD" id="cd00833">
    <property type="entry name" value="PKS"/>
    <property type="match status" value="1"/>
</dbReference>
<keyword evidence="1" id="KW-0596">Phosphopantetheine</keyword>
<dbReference type="InterPro" id="IPR001227">
    <property type="entry name" value="Ac_transferase_dom_sf"/>
</dbReference>
<dbReference type="InterPro" id="IPR016036">
    <property type="entry name" value="Malonyl_transacylase_ACP-bd"/>
</dbReference>
<dbReference type="Pfam" id="PF08659">
    <property type="entry name" value="KR"/>
    <property type="match status" value="1"/>
</dbReference>
<dbReference type="Gene3D" id="3.40.366.10">
    <property type="entry name" value="Malonyl-Coenzyme A Acyl Carrier Protein, domain 2"/>
    <property type="match status" value="1"/>
</dbReference>
<dbReference type="PROSITE" id="PS52004">
    <property type="entry name" value="KS3_2"/>
    <property type="match status" value="1"/>
</dbReference>
<dbReference type="InterPro" id="IPR006162">
    <property type="entry name" value="Ppantetheine_attach_site"/>
</dbReference>